<sequence length="545" mass="62803">MVPLLHVLMNTIIREYFANSYCLIILTDNNESLSYHGDVPIVNIHPINATVNEFIAFHEYGCQDIIIDHNESLKVFESFEFKLKFHRARFNFRRYLIAAEDMAIFDSPVLEYVVNLLVIVPDNTTDESENYNLLTHQYVGREGNNNPQILDYWFGNNRSFLNGAHLYPEKLRNQQGRALRCATFNYKPYSIIEAIGSENAIAHLYADIMNMTVEYILDDKEWGIIYDNWTGDGILGNVAIDKADMGYGALYTWAHEYGFLDLSKPVVRTGITCLVPAPKIIFHQTMIRLPQILLMQSLSFTGRPIDTAFRYLFPIFLYSLVITATYSSGLATVMTLPRYIGKIDTVWDLATSDLRWGATQDAWIYSILEEERPQYTILLDKFVATSQENLLALAKTNRFAFSIERLPSGQYAIGSYITEDIVKSLRLMHEDLYWEYCIFMVRKSSPLLESLDNLILKLNEAGLIKFWEKTAVRIHMDSKVQEIVAYYRASQVKESDSTVVKLTWVHVEGAFGILLSGFLLSIICFVVEVVYKKKTTYNMHKEYLK</sequence>
<keyword evidence="10" id="KW-1185">Reference proteome</keyword>
<dbReference type="Proteomes" id="UP001329430">
    <property type="component" value="Chromosome 2"/>
</dbReference>
<evidence type="ECO:0000313" key="9">
    <source>
        <dbReference type="EMBL" id="KAK5648841.1"/>
    </source>
</evidence>
<evidence type="ECO:0000256" key="3">
    <source>
        <dbReference type="ARBA" id="ARBA00022692"/>
    </source>
</evidence>
<evidence type="ECO:0000256" key="1">
    <source>
        <dbReference type="ARBA" id="ARBA00004651"/>
    </source>
</evidence>
<evidence type="ECO:0000256" key="5">
    <source>
        <dbReference type="ARBA" id="ARBA00023136"/>
    </source>
</evidence>
<dbReference type="AlphaFoldDB" id="A0AAN7VQY0"/>
<feature type="transmembrane region" description="Helical" evidence="8">
    <location>
        <begin position="510"/>
        <end position="531"/>
    </location>
</feature>
<evidence type="ECO:0000256" key="2">
    <source>
        <dbReference type="ARBA" id="ARBA00022475"/>
    </source>
</evidence>
<dbReference type="GO" id="GO:0005886">
    <property type="term" value="C:plasma membrane"/>
    <property type="evidence" value="ECO:0007669"/>
    <property type="project" value="UniProtKB-SubCell"/>
</dbReference>
<dbReference type="PANTHER" id="PTHR42643:SF40">
    <property type="entry name" value="IONOTROPIC RECEPTOR 41A-RELATED"/>
    <property type="match status" value="1"/>
</dbReference>
<evidence type="ECO:0000256" key="7">
    <source>
        <dbReference type="ARBA" id="ARBA00023180"/>
    </source>
</evidence>
<dbReference type="InterPro" id="IPR052192">
    <property type="entry name" value="Insect_Ionotropic_Sensory_Rcpt"/>
</dbReference>
<comment type="subcellular location">
    <subcellularLocation>
        <location evidence="1">Cell membrane</location>
        <topology evidence="1">Multi-pass membrane protein</topology>
    </subcellularLocation>
</comment>
<dbReference type="Gene3D" id="3.40.190.10">
    <property type="entry name" value="Periplasmic binding protein-like II"/>
    <property type="match status" value="1"/>
</dbReference>
<dbReference type="EMBL" id="JAVRBK010000002">
    <property type="protein sequence ID" value="KAK5648841.1"/>
    <property type="molecule type" value="Genomic_DNA"/>
</dbReference>
<evidence type="ECO:0000256" key="6">
    <source>
        <dbReference type="ARBA" id="ARBA00023170"/>
    </source>
</evidence>
<gene>
    <name evidence="9" type="ORF">RI129_003733</name>
</gene>
<name>A0AAN7VQY0_9COLE</name>
<evidence type="ECO:0000313" key="10">
    <source>
        <dbReference type="Proteomes" id="UP001329430"/>
    </source>
</evidence>
<evidence type="ECO:0000256" key="8">
    <source>
        <dbReference type="SAM" id="Phobius"/>
    </source>
</evidence>
<keyword evidence="6" id="KW-0675">Receptor</keyword>
<proteinExistence type="predicted"/>
<organism evidence="9 10">
    <name type="scientific">Pyrocoelia pectoralis</name>
    <dbReference type="NCBI Taxonomy" id="417401"/>
    <lineage>
        <taxon>Eukaryota</taxon>
        <taxon>Metazoa</taxon>
        <taxon>Ecdysozoa</taxon>
        <taxon>Arthropoda</taxon>
        <taxon>Hexapoda</taxon>
        <taxon>Insecta</taxon>
        <taxon>Pterygota</taxon>
        <taxon>Neoptera</taxon>
        <taxon>Endopterygota</taxon>
        <taxon>Coleoptera</taxon>
        <taxon>Polyphaga</taxon>
        <taxon>Elateriformia</taxon>
        <taxon>Elateroidea</taxon>
        <taxon>Lampyridae</taxon>
        <taxon>Lampyrinae</taxon>
        <taxon>Pyrocoelia</taxon>
    </lineage>
</organism>
<keyword evidence="5 8" id="KW-0472">Membrane</keyword>
<protein>
    <submittedName>
        <fullName evidence="9">Uncharacterized protein</fullName>
    </submittedName>
</protein>
<keyword evidence="3 8" id="KW-0812">Transmembrane</keyword>
<comment type="caution">
    <text evidence="9">The sequence shown here is derived from an EMBL/GenBank/DDBJ whole genome shotgun (WGS) entry which is preliminary data.</text>
</comment>
<keyword evidence="2" id="KW-1003">Cell membrane</keyword>
<dbReference type="PANTHER" id="PTHR42643">
    <property type="entry name" value="IONOTROPIC RECEPTOR 20A-RELATED"/>
    <property type="match status" value="1"/>
</dbReference>
<keyword evidence="4 8" id="KW-1133">Transmembrane helix</keyword>
<evidence type="ECO:0000256" key="4">
    <source>
        <dbReference type="ARBA" id="ARBA00022989"/>
    </source>
</evidence>
<keyword evidence="7" id="KW-0325">Glycoprotein</keyword>
<reference evidence="9 10" key="1">
    <citation type="journal article" date="2024" name="Insects">
        <title>An Improved Chromosome-Level Genome Assembly of the Firefly Pyrocoelia pectoralis.</title>
        <authorList>
            <person name="Fu X."/>
            <person name="Meyer-Rochow V.B."/>
            <person name="Ballantyne L."/>
            <person name="Zhu X."/>
        </authorList>
    </citation>
    <scope>NUCLEOTIDE SEQUENCE [LARGE SCALE GENOMIC DNA]</scope>
    <source>
        <strain evidence="9">XCY_ONT2</strain>
    </source>
</reference>
<dbReference type="SUPFAM" id="SSF53850">
    <property type="entry name" value="Periplasmic binding protein-like II"/>
    <property type="match status" value="1"/>
</dbReference>
<accession>A0AAN7VQY0</accession>